<proteinExistence type="predicted"/>
<dbReference type="AlphaFoldDB" id="A0A5J5BYL3"/>
<keyword evidence="1" id="KW-0479">Metal-binding</keyword>
<organism evidence="4 5">
    <name type="scientific">Nyssa sinensis</name>
    <dbReference type="NCBI Taxonomy" id="561372"/>
    <lineage>
        <taxon>Eukaryota</taxon>
        <taxon>Viridiplantae</taxon>
        <taxon>Streptophyta</taxon>
        <taxon>Embryophyta</taxon>
        <taxon>Tracheophyta</taxon>
        <taxon>Spermatophyta</taxon>
        <taxon>Magnoliopsida</taxon>
        <taxon>eudicotyledons</taxon>
        <taxon>Gunneridae</taxon>
        <taxon>Pentapetalae</taxon>
        <taxon>asterids</taxon>
        <taxon>Cornales</taxon>
        <taxon>Nyssaceae</taxon>
        <taxon>Nyssa</taxon>
    </lineage>
</organism>
<evidence type="ECO:0000256" key="2">
    <source>
        <dbReference type="ARBA" id="ARBA00022801"/>
    </source>
</evidence>
<dbReference type="GO" id="GO:0006013">
    <property type="term" value="P:mannose metabolic process"/>
    <property type="evidence" value="ECO:0007669"/>
    <property type="project" value="InterPro"/>
</dbReference>
<dbReference type="InterPro" id="IPR015341">
    <property type="entry name" value="Glyco_hydro_38_cen"/>
</dbReference>
<keyword evidence="5" id="KW-1185">Reference proteome</keyword>
<dbReference type="Proteomes" id="UP000325577">
    <property type="component" value="Linkage Group LG1"/>
</dbReference>
<evidence type="ECO:0000256" key="1">
    <source>
        <dbReference type="ARBA" id="ARBA00022723"/>
    </source>
</evidence>
<dbReference type="SMART" id="SM00872">
    <property type="entry name" value="Alpha-mann_mid"/>
    <property type="match status" value="1"/>
</dbReference>
<dbReference type="Gene3D" id="1.20.1270.50">
    <property type="entry name" value="Glycoside hydrolase family 38, central domain"/>
    <property type="match status" value="2"/>
</dbReference>
<sequence>MASQNWYADRENAYWTGYFTSRPAIKGYVRMMSDYYLAERQLEFFKGRSSSGPNTDALADALAIAQHHDAVSGTQRQHVASDYAKRLSIGYAEAEECPLLNISYCPPSETVLSNGKSLVIVVYNSLGWKREEVIRIPVPIEGLIVLLAGQVSWRSPPVVQPDQTRISKVMATSWSFSVS</sequence>
<keyword evidence="2" id="KW-0378">Hydrolase</keyword>
<feature type="domain" description="Glycoside hydrolase family 38 central" evidence="3">
    <location>
        <begin position="13"/>
        <end position="87"/>
    </location>
</feature>
<dbReference type="FunFam" id="1.20.1270.50:FF:000003">
    <property type="entry name" value="Alpha-mannosidase"/>
    <property type="match status" value="1"/>
</dbReference>
<protein>
    <recommendedName>
        <fullName evidence="3">Glycoside hydrolase family 38 central domain-containing protein</fullName>
    </recommendedName>
</protein>
<gene>
    <name evidence="4" type="ORF">F0562_004456</name>
</gene>
<dbReference type="GO" id="GO:0004559">
    <property type="term" value="F:alpha-mannosidase activity"/>
    <property type="evidence" value="ECO:0007669"/>
    <property type="project" value="InterPro"/>
</dbReference>
<dbReference type="GO" id="GO:0030246">
    <property type="term" value="F:carbohydrate binding"/>
    <property type="evidence" value="ECO:0007669"/>
    <property type="project" value="InterPro"/>
</dbReference>
<accession>A0A5J5BYL3</accession>
<dbReference type="GO" id="GO:0046872">
    <property type="term" value="F:metal ion binding"/>
    <property type="evidence" value="ECO:0007669"/>
    <property type="project" value="UniProtKB-KW"/>
</dbReference>
<dbReference type="Gene3D" id="2.60.40.1180">
    <property type="entry name" value="Golgi alpha-mannosidase II"/>
    <property type="match status" value="1"/>
</dbReference>
<evidence type="ECO:0000313" key="5">
    <source>
        <dbReference type="Proteomes" id="UP000325577"/>
    </source>
</evidence>
<dbReference type="SUPFAM" id="SSF88688">
    <property type="entry name" value="Families 57/38 glycoside transferase middle domain"/>
    <property type="match status" value="1"/>
</dbReference>
<dbReference type="InterPro" id="IPR011013">
    <property type="entry name" value="Gal_mutarotase_sf_dom"/>
</dbReference>
<dbReference type="OrthoDB" id="2016903at2759"/>
<evidence type="ECO:0000259" key="3">
    <source>
        <dbReference type="SMART" id="SM00872"/>
    </source>
</evidence>
<dbReference type="Pfam" id="PF09261">
    <property type="entry name" value="Alpha-mann_mid"/>
    <property type="match status" value="1"/>
</dbReference>
<name>A0A5J5BYL3_9ASTE</name>
<evidence type="ECO:0000313" key="4">
    <source>
        <dbReference type="EMBL" id="KAA8548283.1"/>
    </source>
</evidence>
<reference evidence="4 5" key="1">
    <citation type="submission" date="2019-09" db="EMBL/GenBank/DDBJ databases">
        <title>A chromosome-level genome assembly of the Chinese tupelo Nyssa sinensis.</title>
        <authorList>
            <person name="Yang X."/>
            <person name="Kang M."/>
            <person name="Yang Y."/>
            <person name="Xiong H."/>
            <person name="Wang M."/>
            <person name="Zhang Z."/>
            <person name="Wang Z."/>
            <person name="Wu H."/>
            <person name="Ma T."/>
            <person name="Liu J."/>
            <person name="Xi Z."/>
        </authorList>
    </citation>
    <scope>NUCLEOTIDE SEQUENCE [LARGE SCALE GENOMIC DNA]</scope>
    <source>
        <strain evidence="4">J267</strain>
        <tissue evidence="4">Leaf</tissue>
    </source>
</reference>
<dbReference type="InterPro" id="IPR037094">
    <property type="entry name" value="Glyco_hydro_38_cen_sf"/>
</dbReference>
<dbReference type="InterPro" id="IPR050843">
    <property type="entry name" value="Glycosyl_Hydrlase_38"/>
</dbReference>
<dbReference type="PANTHER" id="PTHR11607">
    <property type="entry name" value="ALPHA-MANNOSIDASE"/>
    <property type="match status" value="1"/>
</dbReference>
<dbReference type="InterPro" id="IPR028995">
    <property type="entry name" value="Glyco_hydro_57/38_cen_sf"/>
</dbReference>
<dbReference type="PANTHER" id="PTHR11607:SF60">
    <property type="entry name" value="ALPHA-MANNOSIDASE"/>
    <property type="match status" value="1"/>
</dbReference>
<dbReference type="SUPFAM" id="SSF74650">
    <property type="entry name" value="Galactose mutarotase-like"/>
    <property type="match status" value="1"/>
</dbReference>
<dbReference type="EMBL" id="CM018032">
    <property type="protein sequence ID" value="KAA8548283.1"/>
    <property type="molecule type" value="Genomic_DNA"/>
</dbReference>
<dbReference type="InterPro" id="IPR013780">
    <property type="entry name" value="Glyco_hydro_b"/>
</dbReference>